<keyword evidence="4" id="KW-0862">Zinc</keyword>
<reference evidence="6 7" key="1">
    <citation type="journal article" date="2019" name="Int. J. Syst. Evol. Microbiol.">
        <title>The Global Catalogue of Microorganisms (GCM) 10K type strain sequencing project: providing services to taxonomists for standard genome sequencing and annotation.</title>
        <authorList>
            <consortium name="The Broad Institute Genomics Platform"/>
            <consortium name="The Broad Institute Genome Sequencing Center for Infectious Disease"/>
            <person name="Wu L."/>
            <person name="Ma J."/>
        </authorList>
    </citation>
    <scope>NUCLEOTIDE SEQUENCE [LARGE SCALE GENOMIC DNA]</scope>
    <source>
        <strain evidence="6 7">CGMCC 1.12562</strain>
    </source>
</reference>
<evidence type="ECO:0000256" key="3">
    <source>
        <dbReference type="ARBA" id="ARBA00022801"/>
    </source>
</evidence>
<name>A0ABD5ND03_9EURY</name>
<keyword evidence="3" id="KW-0378">Hydrolase</keyword>
<evidence type="ECO:0000313" key="7">
    <source>
        <dbReference type="Proteomes" id="UP001595660"/>
    </source>
</evidence>
<dbReference type="GO" id="GO:0046872">
    <property type="term" value="F:metal ion binding"/>
    <property type="evidence" value="ECO:0007669"/>
    <property type="project" value="UniProtKB-KW"/>
</dbReference>
<organism evidence="6 7">
    <name type="scientific">Halobacterium litoreum</name>
    <dbReference type="NCBI Taxonomy" id="2039234"/>
    <lineage>
        <taxon>Archaea</taxon>
        <taxon>Methanobacteriati</taxon>
        <taxon>Methanobacteriota</taxon>
        <taxon>Stenosarchaea group</taxon>
        <taxon>Halobacteria</taxon>
        <taxon>Halobacteriales</taxon>
        <taxon>Halobacteriaceae</taxon>
        <taxon>Halobacterium</taxon>
    </lineage>
</organism>
<sequence length="281" mass="30302">MFGDDVHIDTTVLGDGDPDLAVVGGVHGDEPSGPRAIQHVLDRDPELQRPVKFVLANPAAAVAHRRYLDADMNRVFPGDPGSEDRERRLAAELKAELADCLTLSIHSTHSSVEPLAFVSGSNPDAQAVASQLPVSNVVNHDPAVDGAFTSCEGVVTVEAGRQLTENATTNATKMVRAFLRLTDALPEEPPESDPDFYTAESVAEKPEEEDAQLLAQNFERVEAGETYAETTDEEFVADESFYPILMSETGYDDIFGYRGAFVGEAVEEARAAWGTPPQDGE</sequence>
<comment type="caution">
    <text evidence="6">The sequence shown here is derived from an EMBL/GenBank/DDBJ whole genome shotgun (WGS) entry which is preliminary data.</text>
</comment>
<dbReference type="Gene3D" id="3.40.630.10">
    <property type="entry name" value="Zn peptidases"/>
    <property type="match status" value="1"/>
</dbReference>
<keyword evidence="7" id="KW-1185">Reference proteome</keyword>
<dbReference type="InterPro" id="IPR055438">
    <property type="entry name" value="AstE_AspA_cat"/>
</dbReference>
<dbReference type="PANTHER" id="PTHR15162">
    <property type="entry name" value="ASPARTOACYLASE"/>
    <property type="match status" value="1"/>
</dbReference>
<feature type="domain" description="Succinylglutamate desuccinylase/Aspartoacylase catalytic" evidence="5">
    <location>
        <begin position="18"/>
        <end position="181"/>
    </location>
</feature>
<keyword evidence="2" id="KW-0479">Metal-binding</keyword>
<dbReference type="Pfam" id="PF24827">
    <property type="entry name" value="AstE_AspA_cat"/>
    <property type="match status" value="1"/>
</dbReference>
<evidence type="ECO:0000256" key="2">
    <source>
        <dbReference type="ARBA" id="ARBA00022723"/>
    </source>
</evidence>
<dbReference type="GO" id="GO:0016787">
    <property type="term" value="F:hydrolase activity"/>
    <property type="evidence" value="ECO:0007669"/>
    <property type="project" value="UniProtKB-KW"/>
</dbReference>
<dbReference type="RefSeq" id="WP_232571639.1">
    <property type="nucleotide sequence ID" value="NZ_CP089466.1"/>
</dbReference>
<evidence type="ECO:0000313" key="6">
    <source>
        <dbReference type="EMBL" id="MFC3477228.1"/>
    </source>
</evidence>
<protein>
    <submittedName>
        <fullName evidence="6">Succinylglutamate desuccinylase/aspartoacylase family protein</fullName>
    </submittedName>
</protein>
<dbReference type="SUPFAM" id="SSF53187">
    <property type="entry name" value="Zn-dependent exopeptidases"/>
    <property type="match status" value="1"/>
</dbReference>
<accession>A0ABD5ND03</accession>
<dbReference type="PANTHER" id="PTHR15162:SF7">
    <property type="entry name" value="SUCCINYLGLUTAMATE DESUCCINYLASE"/>
    <property type="match status" value="1"/>
</dbReference>
<evidence type="ECO:0000259" key="5">
    <source>
        <dbReference type="Pfam" id="PF24827"/>
    </source>
</evidence>
<dbReference type="InterPro" id="IPR050178">
    <property type="entry name" value="AspA/AstE_fam"/>
</dbReference>
<evidence type="ECO:0000256" key="1">
    <source>
        <dbReference type="ARBA" id="ARBA00001947"/>
    </source>
</evidence>
<dbReference type="EMBL" id="JBHRWN010000002">
    <property type="protein sequence ID" value="MFC3477228.1"/>
    <property type="molecule type" value="Genomic_DNA"/>
</dbReference>
<comment type="cofactor">
    <cofactor evidence="1">
        <name>Zn(2+)</name>
        <dbReference type="ChEBI" id="CHEBI:29105"/>
    </cofactor>
</comment>
<evidence type="ECO:0000256" key="4">
    <source>
        <dbReference type="ARBA" id="ARBA00022833"/>
    </source>
</evidence>
<dbReference type="AlphaFoldDB" id="A0ABD5ND03"/>
<dbReference type="Proteomes" id="UP001595660">
    <property type="component" value="Unassembled WGS sequence"/>
</dbReference>
<dbReference type="GeneID" id="69116847"/>
<proteinExistence type="predicted"/>
<gene>
    <name evidence="6" type="ORF">ACFOKC_05770</name>
</gene>